<evidence type="ECO:0000313" key="2">
    <source>
        <dbReference type="EMBL" id="MFC5714281.1"/>
    </source>
</evidence>
<dbReference type="InterPro" id="IPR019668">
    <property type="entry name" value="Uncharacterised_YtzC"/>
</dbReference>
<organism evidence="2 3">
    <name type="scientific">Thalassorhabdus alkalitolerans</name>
    <dbReference type="NCBI Taxonomy" id="2282697"/>
    <lineage>
        <taxon>Bacteria</taxon>
        <taxon>Bacillati</taxon>
        <taxon>Bacillota</taxon>
        <taxon>Bacilli</taxon>
        <taxon>Bacillales</taxon>
        <taxon>Bacillaceae</taxon>
        <taxon>Thalassorhabdus</taxon>
    </lineage>
</organism>
<name>A0ABW0YS81_9BACI</name>
<accession>A0ABW0YS81</accession>
<evidence type="ECO:0000313" key="3">
    <source>
        <dbReference type="Proteomes" id="UP001596142"/>
    </source>
</evidence>
<reference evidence="3" key="1">
    <citation type="journal article" date="2019" name="Int. J. Syst. Evol. Microbiol.">
        <title>The Global Catalogue of Microorganisms (GCM) 10K type strain sequencing project: providing services to taxonomists for standard genome sequencing and annotation.</title>
        <authorList>
            <consortium name="The Broad Institute Genomics Platform"/>
            <consortium name="The Broad Institute Genome Sequencing Center for Infectious Disease"/>
            <person name="Wu L."/>
            <person name="Ma J."/>
        </authorList>
    </citation>
    <scope>NUCLEOTIDE SEQUENCE [LARGE SCALE GENOMIC DNA]</scope>
    <source>
        <strain evidence="3">CECT 7184</strain>
    </source>
</reference>
<proteinExistence type="predicted"/>
<sequence>MAIYKQMDAMLSKVEETIAMARSEWEEGQKLEYYDQEEYSLLQQRINEVEDELSHLLRSTTPQQRVELERAQARLRQMQNAMILGQ</sequence>
<protein>
    <submittedName>
        <fullName evidence="2">DUF2524 family protein</fullName>
    </submittedName>
</protein>
<dbReference type="EMBL" id="JBHSOZ010000010">
    <property type="protein sequence ID" value="MFC5714281.1"/>
    <property type="molecule type" value="Genomic_DNA"/>
</dbReference>
<dbReference type="RefSeq" id="WP_054635705.1">
    <property type="nucleotide sequence ID" value="NZ_JBHSOZ010000010.1"/>
</dbReference>
<dbReference type="Proteomes" id="UP001596142">
    <property type="component" value="Unassembled WGS sequence"/>
</dbReference>
<feature type="coiled-coil region" evidence="1">
    <location>
        <begin position="4"/>
        <end position="59"/>
    </location>
</feature>
<dbReference type="Pfam" id="PF10732">
    <property type="entry name" value="DUF2524"/>
    <property type="match status" value="1"/>
</dbReference>
<gene>
    <name evidence="2" type="ORF">ACFPU1_16135</name>
</gene>
<keyword evidence="1" id="KW-0175">Coiled coil</keyword>
<keyword evidence="3" id="KW-1185">Reference proteome</keyword>
<comment type="caution">
    <text evidence="2">The sequence shown here is derived from an EMBL/GenBank/DDBJ whole genome shotgun (WGS) entry which is preliminary data.</text>
</comment>
<evidence type="ECO:0000256" key="1">
    <source>
        <dbReference type="SAM" id="Coils"/>
    </source>
</evidence>